<evidence type="ECO:0000259" key="1">
    <source>
        <dbReference type="Pfam" id="PF01243"/>
    </source>
</evidence>
<dbReference type="STRING" id="230361.sm9_1101"/>
<dbReference type="Proteomes" id="UP000323439">
    <property type="component" value="Unassembled WGS sequence"/>
</dbReference>
<evidence type="ECO:0000313" key="3">
    <source>
        <dbReference type="Proteomes" id="UP000323439"/>
    </source>
</evidence>
<reference evidence="2 3" key="1">
    <citation type="submission" date="2016-10" db="EMBL/GenBank/DDBJ databases">
        <authorList>
            <person name="Varghese N."/>
            <person name="Submissions S."/>
        </authorList>
    </citation>
    <scope>NUCLEOTIDE SEQUENCE [LARGE SCALE GENOMIC DNA]</scope>
    <source>
        <strain evidence="2 3">DSM 16643</strain>
    </source>
</reference>
<sequence length="134" mass="15298">MEEVIKFLTENPQQYLATTGLDGNAKVRPILFYFAEDNKPYFCTSNQKPMYKELDANPNFEMTAATPEFQWLRIAGKVEFIDDLEIKQKVIDANNLVKALYESGDNPTFEVFTIKEGKATIADFSGEPPKVYEI</sequence>
<protein>
    <submittedName>
        <fullName evidence="2">Uncharacterized protein, pyridoxamine 5'-phosphate oxidase (PNPOx-like) family</fullName>
    </submittedName>
</protein>
<keyword evidence="3" id="KW-1185">Reference proteome</keyword>
<accession>A0A1G5VPY2</accession>
<proteinExistence type="predicted"/>
<dbReference type="OrthoDB" id="129364at2157"/>
<dbReference type="EMBL" id="FMXB01000005">
    <property type="protein sequence ID" value="SDA47774.1"/>
    <property type="molecule type" value="Genomic_DNA"/>
</dbReference>
<dbReference type="InterPro" id="IPR052917">
    <property type="entry name" value="Stress-Dev_Protein"/>
</dbReference>
<name>A0A1G5VPY2_9EURY</name>
<dbReference type="InterPro" id="IPR011576">
    <property type="entry name" value="Pyridox_Oxase_N"/>
</dbReference>
<dbReference type="RefSeq" id="WP_149731377.1">
    <property type="nucleotide sequence ID" value="NZ_FMXB01000005.1"/>
</dbReference>
<dbReference type="SUPFAM" id="SSF50475">
    <property type="entry name" value="FMN-binding split barrel"/>
    <property type="match status" value="1"/>
</dbReference>
<gene>
    <name evidence="2" type="ORF">SAMN02910315_00759</name>
</gene>
<feature type="domain" description="Pyridoxamine 5'-phosphate oxidase N-terminal" evidence="1">
    <location>
        <begin position="2"/>
        <end position="114"/>
    </location>
</feature>
<dbReference type="PANTHER" id="PTHR34818:SF1">
    <property type="entry name" value="PROTEIN BLI-3"/>
    <property type="match status" value="1"/>
</dbReference>
<dbReference type="PANTHER" id="PTHR34818">
    <property type="entry name" value="PROTEIN BLI-3"/>
    <property type="match status" value="1"/>
</dbReference>
<dbReference type="AlphaFoldDB" id="A0A1G5VPY2"/>
<dbReference type="InterPro" id="IPR012349">
    <property type="entry name" value="Split_barrel_FMN-bd"/>
</dbReference>
<evidence type="ECO:0000313" key="2">
    <source>
        <dbReference type="EMBL" id="SDA47774.1"/>
    </source>
</evidence>
<organism evidence="2 3">
    <name type="scientific">Methanobrevibacter millerae</name>
    <dbReference type="NCBI Taxonomy" id="230361"/>
    <lineage>
        <taxon>Archaea</taxon>
        <taxon>Methanobacteriati</taxon>
        <taxon>Methanobacteriota</taxon>
        <taxon>Methanomada group</taxon>
        <taxon>Methanobacteria</taxon>
        <taxon>Methanobacteriales</taxon>
        <taxon>Methanobacteriaceae</taxon>
        <taxon>Methanobrevibacter</taxon>
    </lineage>
</organism>
<dbReference type="Gene3D" id="2.30.110.10">
    <property type="entry name" value="Electron Transport, Fmn-binding Protein, Chain A"/>
    <property type="match status" value="1"/>
</dbReference>
<dbReference type="Pfam" id="PF01243">
    <property type="entry name" value="PNPOx_N"/>
    <property type="match status" value="1"/>
</dbReference>